<dbReference type="OrthoDB" id="9782655at2"/>
<name>A0A1M7ZJI2_9HYPH</name>
<feature type="domain" description="Response regulatory" evidence="8">
    <location>
        <begin position="20"/>
        <end position="136"/>
    </location>
</feature>
<evidence type="ECO:0000256" key="1">
    <source>
        <dbReference type="ARBA" id="ARBA00022553"/>
    </source>
</evidence>
<feature type="domain" description="HTH luxR-type" evidence="7">
    <location>
        <begin position="152"/>
        <end position="217"/>
    </location>
</feature>
<dbReference type="AlphaFoldDB" id="A0A1M7ZJI2"/>
<accession>A0A1M7ZJI2</accession>
<dbReference type="InterPro" id="IPR001789">
    <property type="entry name" value="Sig_transdc_resp-reg_receiver"/>
</dbReference>
<evidence type="ECO:0000259" key="8">
    <source>
        <dbReference type="PROSITE" id="PS50110"/>
    </source>
</evidence>
<dbReference type="Pfam" id="PF00196">
    <property type="entry name" value="GerE"/>
    <property type="match status" value="1"/>
</dbReference>
<evidence type="ECO:0000313" key="9">
    <source>
        <dbReference type="EMBL" id="SHO64816.1"/>
    </source>
</evidence>
<organism evidence="9 10">
    <name type="scientific">Pseudoxanthobacter soli DSM 19599</name>
    <dbReference type="NCBI Taxonomy" id="1123029"/>
    <lineage>
        <taxon>Bacteria</taxon>
        <taxon>Pseudomonadati</taxon>
        <taxon>Pseudomonadota</taxon>
        <taxon>Alphaproteobacteria</taxon>
        <taxon>Hyphomicrobiales</taxon>
        <taxon>Segnochrobactraceae</taxon>
        <taxon>Pseudoxanthobacter</taxon>
    </lineage>
</organism>
<dbReference type="InterPro" id="IPR016032">
    <property type="entry name" value="Sig_transdc_resp-reg_C-effctor"/>
</dbReference>
<dbReference type="CDD" id="cd17537">
    <property type="entry name" value="REC_FixJ"/>
    <property type="match status" value="1"/>
</dbReference>
<dbReference type="FunFam" id="3.40.50.2300:FF:000018">
    <property type="entry name" value="DNA-binding transcriptional regulator NtrC"/>
    <property type="match status" value="1"/>
</dbReference>
<dbReference type="RefSeq" id="WP_073627857.1">
    <property type="nucleotide sequence ID" value="NZ_FRXO01000003.1"/>
</dbReference>
<keyword evidence="1 6" id="KW-0597">Phosphoprotein</keyword>
<dbReference type="Gene3D" id="3.40.50.2300">
    <property type="match status" value="1"/>
</dbReference>
<keyword evidence="2" id="KW-0902">Two-component regulatory system</keyword>
<evidence type="ECO:0000313" key="10">
    <source>
        <dbReference type="Proteomes" id="UP000186406"/>
    </source>
</evidence>
<dbReference type="InterPro" id="IPR036388">
    <property type="entry name" value="WH-like_DNA-bd_sf"/>
</dbReference>
<dbReference type="Gene3D" id="1.10.10.10">
    <property type="entry name" value="Winged helix-like DNA-binding domain superfamily/Winged helix DNA-binding domain"/>
    <property type="match status" value="1"/>
</dbReference>
<feature type="modified residue" description="4-aspartylphosphate" evidence="6">
    <location>
        <position position="71"/>
    </location>
</feature>
<dbReference type="GO" id="GO:0003677">
    <property type="term" value="F:DNA binding"/>
    <property type="evidence" value="ECO:0007669"/>
    <property type="project" value="UniProtKB-KW"/>
</dbReference>
<proteinExistence type="predicted"/>
<dbReference type="GO" id="GO:0000160">
    <property type="term" value="P:phosphorelay signal transduction system"/>
    <property type="evidence" value="ECO:0007669"/>
    <property type="project" value="UniProtKB-KW"/>
</dbReference>
<sequence>MSLDAQGRDGHRPGAGHSPLVHVIDDDDAVRDSLSFLLASAGFAVSAHESATAFLDVLPRLPADSGCIITDVRMPGLSGLDLLQRLKDVGLTIPVIVVTGHGDVPLAVEAMKSGAFDFFEKPFDDDILLSAVEAALDLNERNSRRRVEQAEIEVRLSALTTRERQVLEGLVVGQVNKTIAFDLGISPRTVEIYRANVMTKMQAASLSDLVRMALTASIIPTDDLSRS</sequence>
<dbReference type="InterPro" id="IPR000792">
    <property type="entry name" value="Tscrpt_reg_LuxR_C"/>
</dbReference>
<dbReference type="GO" id="GO:0006355">
    <property type="term" value="P:regulation of DNA-templated transcription"/>
    <property type="evidence" value="ECO:0007669"/>
    <property type="project" value="InterPro"/>
</dbReference>
<keyword evidence="3" id="KW-0805">Transcription regulation</keyword>
<evidence type="ECO:0000256" key="3">
    <source>
        <dbReference type="ARBA" id="ARBA00023015"/>
    </source>
</evidence>
<dbReference type="PANTHER" id="PTHR44688:SF16">
    <property type="entry name" value="DNA-BINDING TRANSCRIPTIONAL ACTIVATOR DEVR_DOSR"/>
    <property type="match status" value="1"/>
</dbReference>
<evidence type="ECO:0000259" key="7">
    <source>
        <dbReference type="PROSITE" id="PS50043"/>
    </source>
</evidence>
<evidence type="ECO:0000256" key="2">
    <source>
        <dbReference type="ARBA" id="ARBA00023012"/>
    </source>
</evidence>
<dbReference type="SMART" id="SM00448">
    <property type="entry name" value="REC"/>
    <property type="match status" value="1"/>
</dbReference>
<dbReference type="EMBL" id="FRXO01000003">
    <property type="protein sequence ID" value="SHO64816.1"/>
    <property type="molecule type" value="Genomic_DNA"/>
</dbReference>
<dbReference type="NCBIfam" id="NF006900">
    <property type="entry name" value="PRK09390.1"/>
    <property type="match status" value="1"/>
</dbReference>
<dbReference type="SMART" id="SM00421">
    <property type="entry name" value="HTH_LUXR"/>
    <property type="match status" value="1"/>
</dbReference>
<keyword evidence="10" id="KW-1185">Reference proteome</keyword>
<reference evidence="9 10" key="1">
    <citation type="submission" date="2016-12" db="EMBL/GenBank/DDBJ databases">
        <authorList>
            <person name="Song W.-J."/>
            <person name="Kurnit D.M."/>
        </authorList>
    </citation>
    <scope>NUCLEOTIDE SEQUENCE [LARGE SCALE GENOMIC DNA]</scope>
    <source>
        <strain evidence="9 10">DSM 19599</strain>
    </source>
</reference>
<gene>
    <name evidence="9" type="ORF">SAMN02745172_01872</name>
</gene>
<dbReference type="Pfam" id="PF00072">
    <property type="entry name" value="Response_reg"/>
    <property type="match status" value="1"/>
</dbReference>
<dbReference type="PROSITE" id="PS00622">
    <property type="entry name" value="HTH_LUXR_1"/>
    <property type="match status" value="1"/>
</dbReference>
<evidence type="ECO:0000256" key="6">
    <source>
        <dbReference type="PROSITE-ProRule" id="PRU00169"/>
    </source>
</evidence>
<dbReference type="SUPFAM" id="SSF52172">
    <property type="entry name" value="CheY-like"/>
    <property type="match status" value="1"/>
</dbReference>
<dbReference type="PRINTS" id="PR00038">
    <property type="entry name" value="HTHLUXR"/>
</dbReference>
<dbReference type="SUPFAM" id="SSF46894">
    <property type="entry name" value="C-terminal effector domain of the bipartite response regulators"/>
    <property type="match status" value="1"/>
</dbReference>
<dbReference type="CDD" id="cd06170">
    <property type="entry name" value="LuxR_C_like"/>
    <property type="match status" value="1"/>
</dbReference>
<dbReference type="Proteomes" id="UP000186406">
    <property type="component" value="Unassembled WGS sequence"/>
</dbReference>
<dbReference type="InterPro" id="IPR011006">
    <property type="entry name" value="CheY-like_superfamily"/>
</dbReference>
<evidence type="ECO:0000256" key="5">
    <source>
        <dbReference type="ARBA" id="ARBA00023163"/>
    </source>
</evidence>
<dbReference type="PANTHER" id="PTHR44688">
    <property type="entry name" value="DNA-BINDING TRANSCRIPTIONAL ACTIVATOR DEVR_DOSR"/>
    <property type="match status" value="1"/>
</dbReference>
<dbReference type="STRING" id="1123029.SAMN02745172_01872"/>
<dbReference type="PROSITE" id="PS50043">
    <property type="entry name" value="HTH_LUXR_2"/>
    <property type="match status" value="1"/>
</dbReference>
<protein>
    <submittedName>
        <fullName evidence="9">Two component transcriptional regulator, LuxR family</fullName>
    </submittedName>
</protein>
<evidence type="ECO:0000256" key="4">
    <source>
        <dbReference type="ARBA" id="ARBA00023125"/>
    </source>
</evidence>
<keyword evidence="4" id="KW-0238">DNA-binding</keyword>
<dbReference type="PROSITE" id="PS50110">
    <property type="entry name" value="RESPONSE_REGULATORY"/>
    <property type="match status" value="1"/>
</dbReference>
<keyword evidence="5" id="KW-0804">Transcription</keyword>